<accession>A0A371GIS0</accession>
<feature type="non-terminal residue" evidence="1">
    <location>
        <position position="1"/>
    </location>
</feature>
<evidence type="ECO:0000313" key="1">
    <source>
        <dbReference type="EMBL" id="RDX90468.1"/>
    </source>
</evidence>
<proteinExistence type="predicted"/>
<dbReference type="InterPro" id="IPR043502">
    <property type="entry name" value="DNA/RNA_pol_sf"/>
</dbReference>
<evidence type="ECO:0000313" key="2">
    <source>
        <dbReference type="Proteomes" id="UP000257109"/>
    </source>
</evidence>
<dbReference type="Gene3D" id="3.10.10.10">
    <property type="entry name" value="HIV Type 1 Reverse Transcriptase, subunit A, domain 1"/>
    <property type="match status" value="1"/>
</dbReference>
<dbReference type="PANTHER" id="PTHR24559">
    <property type="entry name" value="TRANSPOSON TY3-I GAG-POL POLYPROTEIN"/>
    <property type="match status" value="1"/>
</dbReference>
<keyword evidence="2" id="KW-1185">Reference proteome</keyword>
<evidence type="ECO:0008006" key="3">
    <source>
        <dbReference type="Google" id="ProtNLM"/>
    </source>
</evidence>
<dbReference type="EMBL" id="QJKJ01005397">
    <property type="protein sequence ID" value="RDX90468.1"/>
    <property type="molecule type" value="Genomic_DNA"/>
</dbReference>
<dbReference type="OrthoDB" id="1723412at2759"/>
<organism evidence="1 2">
    <name type="scientific">Mucuna pruriens</name>
    <name type="common">Velvet bean</name>
    <name type="synonym">Dolichos pruriens</name>
    <dbReference type="NCBI Taxonomy" id="157652"/>
    <lineage>
        <taxon>Eukaryota</taxon>
        <taxon>Viridiplantae</taxon>
        <taxon>Streptophyta</taxon>
        <taxon>Embryophyta</taxon>
        <taxon>Tracheophyta</taxon>
        <taxon>Spermatophyta</taxon>
        <taxon>Magnoliopsida</taxon>
        <taxon>eudicotyledons</taxon>
        <taxon>Gunneridae</taxon>
        <taxon>Pentapetalae</taxon>
        <taxon>rosids</taxon>
        <taxon>fabids</taxon>
        <taxon>Fabales</taxon>
        <taxon>Fabaceae</taxon>
        <taxon>Papilionoideae</taxon>
        <taxon>50 kb inversion clade</taxon>
        <taxon>NPAAA clade</taxon>
        <taxon>indigoferoid/millettioid clade</taxon>
        <taxon>Phaseoleae</taxon>
        <taxon>Mucuna</taxon>
    </lineage>
</organism>
<dbReference type="PANTHER" id="PTHR24559:SF444">
    <property type="entry name" value="REVERSE TRANSCRIPTASE DOMAIN-CONTAINING PROTEIN"/>
    <property type="match status" value="1"/>
</dbReference>
<dbReference type="Proteomes" id="UP000257109">
    <property type="component" value="Unassembled WGS sequence"/>
</dbReference>
<comment type="caution">
    <text evidence="1">The sequence shown here is derived from an EMBL/GenBank/DDBJ whole genome shotgun (WGS) entry which is preliminary data.</text>
</comment>
<dbReference type="AlphaFoldDB" id="A0A371GIS0"/>
<sequence>MKHPPEDHSFCNIDMIEELVEEFTQLDFGSDNISPFVEIFNMFPCASLVTEEADRTKVLDPSDSGNHKQIETKTDLAHPVLTPDHRRSISDLLPPQSLPDYELKPLPDHLNYVYLDNNQHSLVIIAKNLHQEQKEKLLKVLRQHKKAIRWKLSDLLGINPSICTHKILMEEEAHPIRQQQRRLNSTILDVVKKEVTKLLVTGFIYPISDSNWVSLVQVVPKKSGMTVTKNRHAEMVPTQIQKSWRVYIDYRKLNLATHKDHFPLPFIDQVLERLAEKSHYCFLLWKMTNPNRKDWS</sequence>
<dbReference type="SUPFAM" id="SSF56672">
    <property type="entry name" value="DNA/RNA polymerases"/>
    <property type="match status" value="1"/>
</dbReference>
<protein>
    <recommendedName>
        <fullName evidence="3">Reverse transcriptase domain-containing protein</fullName>
    </recommendedName>
</protein>
<reference evidence="1" key="1">
    <citation type="submission" date="2018-05" db="EMBL/GenBank/DDBJ databases">
        <title>Draft genome of Mucuna pruriens seed.</title>
        <authorList>
            <person name="Nnadi N.E."/>
            <person name="Vos R."/>
            <person name="Hasami M.H."/>
            <person name="Devisetty U.K."/>
            <person name="Aguiy J.C."/>
        </authorList>
    </citation>
    <scope>NUCLEOTIDE SEQUENCE [LARGE SCALE GENOMIC DNA]</scope>
    <source>
        <strain evidence="1">JCA_2017</strain>
    </source>
</reference>
<name>A0A371GIS0_MUCPR</name>
<dbReference type="InterPro" id="IPR053134">
    <property type="entry name" value="RNA-dir_DNA_polymerase"/>
</dbReference>
<gene>
    <name evidence="1" type="ORF">CR513_27662</name>
</gene>